<dbReference type="EMBL" id="BSXU01016527">
    <property type="protein sequence ID" value="GME83529.1"/>
    <property type="molecule type" value="Genomic_DNA"/>
</dbReference>
<name>A0A9W6WLW8_AMBMO</name>
<feature type="compositionally biased region" description="Basic and acidic residues" evidence="2">
    <location>
        <begin position="184"/>
        <end position="193"/>
    </location>
</feature>
<accession>A0A9W6WLW8</accession>
<sequence>MLCCLNDQLISFDQYNGSRYKSWLETNDTYEKIKGELDGCLSKEKELSLSVGELDKEVGELKRFVSGLQDKIDGIVNENAKFEPAKVTESNDNNEKVPETALAQESQTSPQKIIVKHNEKHLLEQKLKAQKQKLESLSNESKYMKLEIERAEKSINENQTQIDDKLSKIEALTEKIRVMKEGGDDIFDGEAKSNGETTNTTSTTASNGQVDDYKRYKTN</sequence>
<reference evidence="3" key="1">
    <citation type="submission" date="2023-04" db="EMBL/GenBank/DDBJ databases">
        <title>Ambrosiozyma monospora NBRC 1965.</title>
        <authorList>
            <person name="Ichikawa N."/>
            <person name="Sato H."/>
            <person name="Tonouchi N."/>
        </authorList>
    </citation>
    <scope>NUCLEOTIDE SEQUENCE</scope>
    <source>
        <strain evidence="3">NBRC 1965</strain>
    </source>
</reference>
<evidence type="ECO:0000256" key="1">
    <source>
        <dbReference type="SAM" id="Coils"/>
    </source>
</evidence>
<comment type="caution">
    <text evidence="3">The sequence shown here is derived from an EMBL/GenBank/DDBJ whole genome shotgun (WGS) entry which is preliminary data.</text>
</comment>
<feature type="compositionally biased region" description="Low complexity" evidence="2">
    <location>
        <begin position="194"/>
        <end position="207"/>
    </location>
</feature>
<keyword evidence="4" id="KW-1185">Reference proteome</keyword>
<dbReference type="Proteomes" id="UP001165063">
    <property type="component" value="Unassembled WGS sequence"/>
</dbReference>
<feature type="coiled-coil region" evidence="1">
    <location>
        <begin position="120"/>
        <end position="175"/>
    </location>
</feature>
<evidence type="ECO:0000313" key="3">
    <source>
        <dbReference type="EMBL" id="GME83529.1"/>
    </source>
</evidence>
<protein>
    <submittedName>
        <fullName evidence="3">Unnamed protein product</fullName>
    </submittedName>
</protein>
<proteinExistence type="predicted"/>
<evidence type="ECO:0000256" key="2">
    <source>
        <dbReference type="SAM" id="MobiDB-lite"/>
    </source>
</evidence>
<evidence type="ECO:0000313" key="4">
    <source>
        <dbReference type="Proteomes" id="UP001165063"/>
    </source>
</evidence>
<organism evidence="3 4">
    <name type="scientific">Ambrosiozyma monospora</name>
    <name type="common">Yeast</name>
    <name type="synonym">Endomycopsis monosporus</name>
    <dbReference type="NCBI Taxonomy" id="43982"/>
    <lineage>
        <taxon>Eukaryota</taxon>
        <taxon>Fungi</taxon>
        <taxon>Dikarya</taxon>
        <taxon>Ascomycota</taxon>
        <taxon>Saccharomycotina</taxon>
        <taxon>Pichiomycetes</taxon>
        <taxon>Pichiales</taxon>
        <taxon>Pichiaceae</taxon>
        <taxon>Ambrosiozyma</taxon>
    </lineage>
</organism>
<keyword evidence="1" id="KW-0175">Coiled coil</keyword>
<dbReference type="AlphaFoldDB" id="A0A9W6WLW8"/>
<feature type="region of interest" description="Disordered" evidence="2">
    <location>
        <begin position="184"/>
        <end position="219"/>
    </location>
</feature>
<gene>
    <name evidence="3" type="ORF">Amon01_001006500</name>
</gene>